<organism evidence="3 4">
    <name type="scientific">Pedobacter nutrimenti</name>
    <dbReference type="NCBI Taxonomy" id="1241337"/>
    <lineage>
        <taxon>Bacteria</taxon>
        <taxon>Pseudomonadati</taxon>
        <taxon>Bacteroidota</taxon>
        <taxon>Sphingobacteriia</taxon>
        <taxon>Sphingobacteriales</taxon>
        <taxon>Sphingobacteriaceae</taxon>
        <taxon>Pedobacter</taxon>
    </lineage>
</organism>
<evidence type="ECO:0000259" key="2">
    <source>
        <dbReference type="Pfam" id="PF06580"/>
    </source>
</evidence>
<name>A0A318UE82_9SPHI</name>
<sequence>MKQILGGTHRIFISVFWLILVLTLWGQICREFSLWTALGQAIAILAMVFPTAHLLSDVWLPRALARKTMKVFALQAIGMVLLQAFLMGLIEVLFYRMFTHGTLVDNPLKLSSFGTWRARFYSSIPSVLLINGTACGFRFYHEHNRIEKNHARLQQAHLEAQLRILQDQINPHLMFNVLNHIHILMQKNVELASVLLVKFSDILRYQLYECNHEFVLLEREVKYLKDLVAVEKIRWGEELNVDCIWNMDDGKRAIVPLLLVPFVENAFKHVSRLPSEKGFVNLVLKEENSTLFFVVENSSSAQQPRKNNGHGLGLENVRKRLDILYADRHELVIEKTANLFRIALTLQLKSNI</sequence>
<reference evidence="3 4" key="1">
    <citation type="submission" date="2018-06" db="EMBL/GenBank/DDBJ databases">
        <title>Genomic Encyclopedia of Archaeal and Bacterial Type Strains, Phase II (KMG-II): from individual species to whole genera.</title>
        <authorList>
            <person name="Goeker M."/>
        </authorList>
    </citation>
    <scope>NUCLEOTIDE SEQUENCE [LARGE SCALE GENOMIC DNA]</scope>
    <source>
        <strain evidence="3 4">DSM 27372</strain>
    </source>
</reference>
<dbReference type="Proteomes" id="UP000248198">
    <property type="component" value="Unassembled WGS sequence"/>
</dbReference>
<keyword evidence="1" id="KW-0812">Transmembrane</keyword>
<dbReference type="InterPro" id="IPR036890">
    <property type="entry name" value="HATPase_C_sf"/>
</dbReference>
<feature type="transmembrane region" description="Helical" evidence="1">
    <location>
        <begin position="34"/>
        <end position="60"/>
    </location>
</feature>
<feature type="domain" description="Signal transduction histidine kinase internal region" evidence="2">
    <location>
        <begin position="160"/>
        <end position="239"/>
    </location>
</feature>
<proteinExistence type="predicted"/>
<comment type="caution">
    <text evidence="3">The sequence shown here is derived from an EMBL/GenBank/DDBJ whole genome shotgun (WGS) entry which is preliminary data.</text>
</comment>
<keyword evidence="1" id="KW-1133">Transmembrane helix</keyword>
<dbReference type="OrthoDB" id="9792992at2"/>
<keyword evidence="4" id="KW-1185">Reference proteome</keyword>
<dbReference type="InterPro" id="IPR010559">
    <property type="entry name" value="Sig_transdc_His_kin_internal"/>
</dbReference>
<dbReference type="Pfam" id="PF06580">
    <property type="entry name" value="His_kinase"/>
    <property type="match status" value="1"/>
</dbReference>
<dbReference type="PANTHER" id="PTHR34220">
    <property type="entry name" value="SENSOR HISTIDINE KINASE YPDA"/>
    <property type="match status" value="1"/>
</dbReference>
<feature type="transmembrane region" description="Helical" evidence="1">
    <location>
        <begin position="12"/>
        <end position="28"/>
    </location>
</feature>
<dbReference type="GO" id="GO:0016020">
    <property type="term" value="C:membrane"/>
    <property type="evidence" value="ECO:0007669"/>
    <property type="project" value="InterPro"/>
</dbReference>
<dbReference type="PANTHER" id="PTHR34220:SF7">
    <property type="entry name" value="SENSOR HISTIDINE KINASE YPDA"/>
    <property type="match status" value="1"/>
</dbReference>
<evidence type="ECO:0000256" key="1">
    <source>
        <dbReference type="SAM" id="Phobius"/>
    </source>
</evidence>
<evidence type="ECO:0000313" key="3">
    <source>
        <dbReference type="EMBL" id="PYF74696.1"/>
    </source>
</evidence>
<accession>A0A318UE82</accession>
<evidence type="ECO:0000313" key="4">
    <source>
        <dbReference type="Proteomes" id="UP000248198"/>
    </source>
</evidence>
<feature type="transmembrane region" description="Helical" evidence="1">
    <location>
        <begin position="118"/>
        <end position="140"/>
    </location>
</feature>
<dbReference type="SUPFAM" id="SSF55874">
    <property type="entry name" value="ATPase domain of HSP90 chaperone/DNA topoisomerase II/histidine kinase"/>
    <property type="match status" value="1"/>
</dbReference>
<dbReference type="AlphaFoldDB" id="A0A318UE82"/>
<dbReference type="EMBL" id="QKLU01000003">
    <property type="protein sequence ID" value="PYF74696.1"/>
    <property type="molecule type" value="Genomic_DNA"/>
</dbReference>
<dbReference type="GO" id="GO:0000155">
    <property type="term" value="F:phosphorelay sensor kinase activity"/>
    <property type="evidence" value="ECO:0007669"/>
    <property type="project" value="InterPro"/>
</dbReference>
<dbReference type="InterPro" id="IPR050640">
    <property type="entry name" value="Bact_2-comp_sensor_kinase"/>
</dbReference>
<keyword evidence="1" id="KW-0472">Membrane</keyword>
<dbReference type="Gene3D" id="3.30.565.10">
    <property type="entry name" value="Histidine kinase-like ATPase, C-terminal domain"/>
    <property type="match status" value="1"/>
</dbReference>
<gene>
    <name evidence="3" type="ORF">B0O44_103142</name>
</gene>
<feature type="transmembrane region" description="Helical" evidence="1">
    <location>
        <begin position="72"/>
        <end position="98"/>
    </location>
</feature>
<protein>
    <submittedName>
        <fullName evidence="3">GHKL domain-containing protein</fullName>
    </submittedName>
</protein>
<dbReference type="RefSeq" id="WP_110829411.1">
    <property type="nucleotide sequence ID" value="NZ_QKLU01000003.1"/>
</dbReference>